<dbReference type="Pfam" id="PF13419">
    <property type="entry name" value="HAD_2"/>
    <property type="match status" value="1"/>
</dbReference>
<evidence type="ECO:0000256" key="2">
    <source>
        <dbReference type="ARBA" id="ARBA00004818"/>
    </source>
</evidence>
<dbReference type="EMBL" id="FSRO01000001">
    <property type="protein sequence ID" value="SIN98248.1"/>
    <property type="molecule type" value="Genomic_DNA"/>
</dbReference>
<dbReference type="Gene3D" id="3.40.50.1000">
    <property type="entry name" value="HAD superfamily/HAD-like"/>
    <property type="match status" value="1"/>
</dbReference>
<reference evidence="5 6" key="1">
    <citation type="submission" date="2016-12" db="EMBL/GenBank/DDBJ databases">
        <authorList>
            <person name="Song W.-J."/>
            <person name="Kurnit D.M."/>
        </authorList>
    </citation>
    <scope>NUCLEOTIDE SEQUENCE [LARGE SCALE GENOMIC DNA]</scope>
    <source>
        <strain evidence="5 6">ATCC 49181</strain>
    </source>
</reference>
<dbReference type="AlphaFoldDB" id="A0A1N6FSN6"/>
<dbReference type="SFLD" id="SFLDS00003">
    <property type="entry name" value="Haloacid_Dehalogenase"/>
    <property type="match status" value="1"/>
</dbReference>
<dbReference type="GO" id="GO:0005829">
    <property type="term" value="C:cytosol"/>
    <property type="evidence" value="ECO:0007669"/>
    <property type="project" value="TreeGrafter"/>
</dbReference>
<dbReference type="InterPro" id="IPR023214">
    <property type="entry name" value="HAD_sf"/>
</dbReference>
<dbReference type="GO" id="GO:0006281">
    <property type="term" value="P:DNA repair"/>
    <property type="evidence" value="ECO:0007669"/>
    <property type="project" value="TreeGrafter"/>
</dbReference>
<gene>
    <name evidence="5" type="ORF">SAMN02743940_0385</name>
</gene>
<organism evidence="5 6">
    <name type="scientific">Nitrosomonas cryotolerans ATCC 49181</name>
    <dbReference type="NCBI Taxonomy" id="1131553"/>
    <lineage>
        <taxon>Bacteria</taxon>
        <taxon>Pseudomonadati</taxon>
        <taxon>Pseudomonadota</taxon>
        <taxon>Betaproteobacteria</taxon>
        <taxon>Nitrosomonadales</taxon>
        <taxon>Nitrosomonadaceae</taxon>
        <taxon>Nitrosomonas</taxon>
    </lineage>
</organism>
<dbReference type="InterPro" id="IPR023198">
    <property type="entry name" value="PGP-like_dom2"/>
</dbReference>
<protein>
    <recommendedName>
        <fullName evidence="4">phosphoglycolate phosphatase</fullName>
        <ecNumber evidence="4">3.1.3.18</ecNumber>
    </recommendedName>
</protein>
<dbReference type="InterPro" id="IPR041492">
    <property type="entry name" value="HAD_2"/>
</dbReference>
<comment type="catalytic activity">
    <reaction evidence="1">
        <text>2-phosphoglycolate + H2O = glycolate + phosphate</text>
        <dbReference type="Rhea" id="RHEA:14369"/>
        <dbReference type="ChEBI" id="CHEBI:15377"/>
        <dbReference type="ChEBI" id="CHEBI:29805"/>
        <dbReference type="ChEBI" id="CHEBI:43474"/>
        <dbReference type="ChEBI" id="CHEBI:58033"/>
        <dbReference type="EC" id="3.1.3.18"/>
    </reaction>
</comment>
<dbReference type="SUPFAM" id="SSF56784">
    <property type="entry name" value="HAD-like"/>
    <property type="match status" value="1"/>
</dbReference>
<dbReference type="RefSeq" id="WP_028461597.1">
    <property type="nucleotide sequence ID" value="NZ_FSRO01000001.1"/>
</dbReference>
<dbReference type="EC" id="3.1.3.18" evidence="4"/>
<sequence>MKTSNCQAIIFDFDGVIVESGQIKTQAFAELYRSYGDAVVTAVVHYHQQHGGLSRYHKFRYFQQHLLNKPPLTLSEEQTLDRRFSELVMEAVIASAAVSGAHEFIYQEASRIPLFIASGTPESELKTIVTRRGLAPYFTAIHGAPTLKPALIADILTTHNLVPETVLMIGDALIDYESAQQNGIAFLGRVCPGDQNPFPEQVKTMPDLCALIN</sequence>
<dbReference type="Gene3D" id="1.10.150.240">
    <property type="entry name" value="Putative phosphatase, domain 2"/>
    <property type="match status" value="1"/>
</dbReference>
<comment type="similarity">
    <text evidence="3">Belongs to the HAD-like hydrolase superfamily. CbbY/CbbZ/Gph/YieH family.</text>
</comment>
<evidence type="ECO:0000256" key="1">
    <source>
        <dbReference type="ARBA" id="ARBA00000830"/>
    </source>
</evidence>
<dbReference type="InterPro" id="IPR050155">
    <property type="entry name" value="HAD-like_hydrolase_sf"/>
</dbReference>
<dbReference type="GO" id="GO:0008967">
    <property type="term" value="F:phosphoglycolate phosphatase activity"/>
    <property type="evidence" value="ECO:0007669"/>
    <property type="project" value="UniProtKB-EC"/>
</dbReference>
<evidence type="ECO:0000256" key="4">
    <source>
        <dbReference type="ARBA" id="ARBA00013078"/>
    </source>
</evidence>
<comment type="pathway">
    <text evidence="2">Organic acid metabolism; glycolate biosynthesis; glycolate from 2-phosphoglycolate: step 1/1.</text>
</comment>
<dbReference type="STRING" id="44575.SAMN05216419_101845"/>
<accession>A0A1N6FSN6</accession>
<keyword evidence="6" id="KW-1185">Reference proteome</keyword>
<name>A0A1N6FSN6_9PROT</name>
<evidence type="ECO:0000313" key="6">
    <source>
        <dbReference type="Proteomes" id="UP000185062"/>
    </source>
</evidence>
<dbReference type="Proteomes" id="UP000185062">
    <property type="component" value="Unassembled WGS sequence"/>
</dbReference>
<dbReference type="eggNOG" id="COG0546">
    <property type="taxonomic scope" value="Bacteria"/>
</dbReference>
<dbReference type="InterPro" id="IPR036412">
    <property type="entry name" value="HAD-like_sf"/>
</dbReference>
<evidence type="ECO:0000256" key="3">
    <source>
        <dbReference type="ARBA" id="ARBA00006171"/>
    </source>
</evidence>
<evidence type="ECO:0000313" key="5">
    <source>
        <dbReference type="EMBL" id="SIN98248.1"/>
    </source>
</evidence>
<proteinExistence type="inferred from homology"/>
<dbReference type="PANTHER" id="PTHR43434:SF1">
    <property type="entry name" value="PHOSPHOGLYCOLATE PHOSPHATASE"/>
    <property type="match status" value="1"/>
</dbReference>
<dbReference type="PANTHER" id="PTHR43434">
    <property type="entry name" value="PHOSPHOGLYCOLATE PHOSPHATASE"/>
    <property type="match status" value="1"/>
</dbReference>
<dbReference type="SFLD" id="SFLDG01129">
    <property type="entry name" value="C1.5:_HAD__Beta-PGM__Phosphata"/>
    <property type="match status" value="1"/>
</dbReference>